<evidence type="ECO:0000313" key="2">
    <source>
        <dbReference type="EMBL" id="GMT37778.1"/>
    </source>
</evidence>
<protein>
    <submittedName>
        <fullName evidence="2">Uncharacterized protein</fullName>
    </submittedName>
</protein>
<accession>A0AAV5X3B6</accession>
<reference evidence="2" key="1">
    <citation type="submission" date="2023-10" db="EMBL/GenBank/DDBJ databases">
        <title>Genome assembly of Pristionchus species.</title>
        <authorList>
            <person name="Yoshida K."/>
            <person name="Sommer R.J."/>
        </authorList>
    </citation>
    <scope>NUCLEOTIDE SEQUENCE</scope>
    <source>
        <strain evidence="2">RS5133</strain>
    </source>
</reference>
<evidence type="ECO:0000313" key="1">
    <source>
        <dbReference type="EMBL" id="GMT34015.1"/>
    </source>
</evidence>
<evidence type="ECO:0000313" key="3">
    <source>
        <dbReference type="Proteomes" id="UP001432322"/>
    </source>
</evidence>
<dbReference type="EMBL" id="BTSY01000006">
    <property type="protein sequence ID" value="GMT34015.1"/>
    <property type="molecule type" value="Genomic_DNA"/>
</dbReference>
<comment type="caution">
    <text evidence="2">The sequence shown here is derived from an EMBL/GenBank/DDBJ whole genome shotgun (WGS) entry which is preliminary data.</text>
</comment>
<dbReference type="EMBL" id="BTSY01000264">
    <property type="protein sequence ID" value="GMT37778.1"/>
    <property type="molecule type" value="Genomic_DNA"/>
</dbReference>
<sequence>RFPHGQSSRNPLYTQRTDVLCPIVSGLFNSIPLVFPLGRSKIVLSPSPSSSGVPLVYPRLYLGRALDSDWRKYESSPSSLMQPTRELYDVCLPRAPLKQTNIFKDELSITIDRY</sequence>
<feature type="non-terminal residue" evidence="2">
    <location>
        <position position="1"/>
    </location>
</feature>
<dbReference type="Proteomes" id="UP001432322">
    <property type="component" value="Unassembled WGS sequence"/>
</dbReference>
<proteinExistence type="predicted"/>
<gene>
    <name evidence="1" type="ORF">PFISCL1PPCAC_25312</name>
    <name evidence="2" type="ORF">PFISCL1PPCAC_29075</name>
</gene>
<dbReference type="AlphaFoldDB" id="A0AAV5X3B6"/>
<name>A0AAV5X3B6_9BILA</name>
<organism evidence="2 3">
    <name type="scientific">Pristionchus fissidentatus</name>
    <dbReference type="NCBI Taxonomy" id="1538716"/>
    <lineage>
        <taxon>Eukaryota</taxon>
        <taxon>Metazoa</taxon>
        <taxon>Ecdysozoa</taxon>
        <taxon>Nematoda</taxon>
        <taxon>Chromadorea</taxon>
        <taxon>Rhabditida</taxon>
        <taxon>Rhabditina</taxon>
        <taxon>Diplogasteromorpha</taxon>
        <taxon>Diplogasteroidea</taxon>
        <taxon>Neodiplogasteridae</taxon>
        <taxon>Pristionchus</taxon>
    </lineage>
</organism>
<keyword evidence="3" id="KW-1185">Reference proteome</keyword>